<organism evidence="5 6">
    <name type="scientific">Tolumonas osonensis</name>
    <dbReference type="NCBI Taxonomy" id="675874"/>
    <lineage>
        <taxon>Bacteria</taxon>
        <taxon>Pseudomonadati</taxon>
        <taxon>Pseudomonadota</taxon>
        <taxon>Gammaproteobacteria</taxon>
        <taxon>Aeromonadales</taxon>
        <taxon>Aeromonadaceae</taxon>
        <taxon>Tolumonas</taxon>
    </lineage>
</organism>
<dbReference type="SUPFAM" id="SSF82282">
    <property type="entry name" value="Homocysteine S-methyltransferase"/>
    <property type="match status" value="1"/>
</dbReference>
<dbReference type="AlphaFoldDB" id="A0A841GE37"/>
<feature type="binding site" evidence="3">
    <location>
        <position position="297"/>
    </location>
    <ligand>
        <name>Zn(2+)</name>
        <dbReference type="ChEBI" id="CHEBI:29105"/>
    </ligand>
</feature>
<dbReference type="EC" id="2.1.1.10" evidence="5"/>
<protein>
    <submittedName>
        <fullName evidence="5">Homocysteine S-methyltransferase</fullName>
        <ecNumber evidence="5">2.1.1.10</ecNumber>
    </submittedName>
</protein>
<feature type="binding site" evidence="3">
    <location>
        <position position="296"/>
    </location>
    <ligand>
        <name>Zn(2+)</name>
        <dbReference type="ChEBI" id="CHEBI:29105"/>
    </ligand>
</feature>
<dbReference type="GO" id="GO:0008168">
    <property type="term" value="F:methyltransferase activity"/>
    <property type="evidence" value="ECO:0007669"/>
    <property type="project" value="UniProtKB-UniRule"/>
</dbReference>
<dbReference type="GO" id="GO:0032259">
    <property type="term" value="P:methylation"/>
    <property type="evidence" value="ECO:0007669"/>
    <property type="project" value="UniProtKB-KW"/>
</dbReference>
<evidence type="ECO:0000259" key="4">
    <source>
        <dbReference type="PROSITE" id="PS50970"/>
    </source>
</evidence>
<dbReference type="PANTHER" id="PTHR11103">
    <property type="entry name" value="SLR1189 PROTEIN"/>
    <property type="match status" value="1"/>
</dbReference>
<keyword evidence="6" id="KW-1185">Reference proteome</keyword>
<reference evidence="5 6" key="1">
    <citation type="submission" date="2020-08" db="EMBL/GenBank/DDBJ databases">
        <title>Genomic Encyclopedia of Type Strains, Phase IV (KMG-IV): sequencing the most valuable type-strain genomes for metagenomic binning, comparative biology and taxonomic classification.</title>
        <authorList>
            <person name="Goeker M."/>
        </authorList>
    </citation>
    <scope>NUCLEOTIDE SEQUENCE [LARGE SCALE GENOMIC DNA]</scope>
    <source>
        <strain evidence="5 6">DSM 22975</strain>
    </source>
</reference>
<dbReference type="RefSeq" id="WP_188026588.1">
    <property type="nucleotide sequence ID" value="NZ_JACHGR010000005.1"/>
</dbReference>
<evidence type="ECO:0000313" key="6">
    <source>
        <dbReference type="Proteomes" id="UP000585721"/>
    </source>
</evidence>
<name>A0A841GE37_9GAMM</name>
<dbReference type="Gene3D" id="3.20.20.330">
    <property type="entry name" value="Homocysteine-binding-like domain"/>
    <property type="match status" value="1"/>
</dbReference>
<keyword evidence="1 3" id="KW-0489">Methyltransferase</keyword>
<evidence type="ECO:0000256" key="1">
    <source>
        <dbReference type="ARBA" id="ARBA00022603"/>
    </source>
</evidence>
<keyword evidence="2 3" id="KW-0808">Transferase</keyword>
<keyword evidence="3" id="KW-0862">Zinc</keyword>
<comment type="cofactor">
    <cofactor evidence="3">
        <name>Zn(2+)</name>
        <dbReference type="ChEBI" id="CHEBI:29105"/>
    </cofactor>
</comment>
<dbReference type="PROSITE" id="PS50970">
    <property type="entry name" value="HCY"/>
    <property type="match status" value="1"/>
</dbReference>
<dbReference type="Pfam" id="PF02574">
    <property type="entry name" value="S-methyl_trans"/>
    <property type="match status" value="1"/>
</dbReference>
<comment type="caution">
    <text evidence="5">The sequence shown here is derived from an EMBL/GenBank/DDBJ whole genome shotgun (WGS) entry which is preliminary data.</text>
</comment>
<dbReference type="InterPro" id="IPR036589">
    <property type="entry name" value="HCY_dom_sf"/>
</dbReference>
<sequence length="315" mass="34603">MSKYRSALPQLAGDLYLTDGGLETTLIFHHGLELPDFAAFHLLTSPAGTETLRNYFRAYAKLAHELKTGFIFESATWRANRDWAYPLGYNRATLAAVNHMAITIMDEIRQEYESEHSPMILSGCIGPRGDGYLPTSVMSVQDAQDYHQEQIDTFARTQADMVCALTMNYPDEASGIVLAARQAELPVAISFTLETDGNLPDGQTLAVAINRVDDITAGYASYFMINCAHPTHFEHLFAGNDKSLIRVRGVRANASCKSHAELNDSAELDMGNPEELGEQYAALKKQLPSLNILGGCCGTDHQHVAEIAKACLPLF</sequence>
<evidence type="ECO:0000313" key="5">
    <source>
        <dbReference type="EMBL" id="MBB6055847.1"/>
    </source>
</evidence>
<evidence type="ECO:0000256" key="3">
    <source>
        <dbReference type="PROSITE-ProRule" id="PRU00333"/>
    </source>
</evidence>
<keyword evidence="3" id="KW-0479">Metal-binding</keyword>
<feature type="domain" description="Hcy-binding" evidence="4">
    <location>
        <begin position="4"/>
        <end position="311"/>
    </location>
</feature>
<proteinExistence type="predicted"/>
<gene>
    <name evidence="5" type="ORF">HNR75_001765</name>
</gene>
<accession>A0A841GE37</accession>
<dbReference type="PANTHER" id="PTHR11103:SF18">
    <property type="entry name" value="SLR1189 PROTEIN"/>
    <property type="match status" value="1"/>
</dbReference>
<dbReference type="Proteomes" id="UP000585721">
    <property type="component" value="Unassembled WGS sequence"/>
</dbReference>
<dbReference type="GO" id="GO:0046872">
    <property type="term" value="F:metal ion binding"/>
    <property type="evidence" value="ECO:0007669"/>
    <property type="project" value="UniProtKB-KW"/>
</dbReference>
<dbReference type="EMBL" id="JACHGR010000005">
    <property type="protein sequence ID" value="MBB6055847.1"/>
    <property type="molecule type" value="Genomic_DNA"/>
</dbReference>
<evidence type="ECO:0000256" key="2">
    <source>
        <dbReference type="ARBA" id="ARBA00022679"/>
    </source>
</evidence>
<feature type="binding site" evidence="3">
    <location>
        <position position="227"/>
    </location>
    <ligand>
        <name>Zn(2+)</name>
        <dbReference type="ChEBI" id="CHEBI:29105"/>
    </ligand>
</feature>
<dbReference type="InterPro" id="IPR003726">
    <property type="entry name" value="HCY_dom"/>
</dbReference>